<gene>
    <name evidence="2" type="ORF">NDU88_005453</name>
</gene>
<dbReference type="AlphaFoldDB" id="A0AAV7WB22"/>
<reference evidence="2" key="1">
    <citation type="journal article" date="2022" name="bioRxiv">
        <title>Sequencing and chromosome-scale assembly of the giantPleurodeles waltlgenome.</title>
        <authorList>
            <person name="Brown T."/>
            <person name="Elewa A."/>
            <person name="Iarovenko S."/>
            <person name="Subramanian E."/>
            <person name="Araus A.J."/>
            <person name="Petzold A."/>
            <person name="Susuki M."/>
            <person name="Suzuki K.-i.T."/>
            <person name="Hayashi T."/>
            <person name="Toyoda A."/>
            <person name="Oliveira C."/>
            <person name="Osipova E."/>
            <person name="Leigh N.D."/>
            <person name="Simon A."/>
            <person name="Yun M.H."/>
        </authorList>
    </citation>
    <scope>NUCLEOTIDE SEQUENCE</scope>
    <source>
        <strain evidence="2">20211129_DDA</strain>
        <tissue evidence="2">Liver</tissue>
    </source>
</reference>
<keyword evidence="3" id="KW-1185">Reference proteome</keyword>
<dbReference type="EMBL" id="JANPWB010000002">
    <property type="protein sequence ID" value="KAJ1210085.1"/>
    <property type="molecule type" value="Genomic_DNA"/>
</dbReference>
<sequence length="65" mass="6757">LGRQEGERSPTRRGASDARDGGECEARGAEGAGGDVEVEASVEVFRSLVVEGFVCVGEKSEGDPF</sequence>
<accession>A0AAV7WB22</accession>
<feature type="compositionally biased region" description="Basic and acidic residues" evidence="1">
    <location>
        <begin position="1"/>
        <end position="28"/>
    </location>
</feature>
<evidence type="ECO:0000256" key="1">
    <source>
        <dbReference type="SAM" id="MobiDB-lite"/>
    </source>
</evidence>
<comment type="caution">
    <text evidence="2">The sequence shown here is derived from an EMBL/GenBank/DDBJ whole genome shotgun (WGS) entry which is preliminary data.</text>
</comment>
<organism evidence="2 3">
    <name type="scientific">Pleurodeles waltl</name>
    <name type="common">Iberian ribbed newt</name>
    <dbReference type="NCBI Taxonomy" id="8319"/>
    <lineage>
        <taxon>Eukaryota</taxon>
        <taxon>Metazoa</taxon>
        <taxon>Chordata</taxon>
        <taxon>Craniata</taxon>
        <taxon>Vertebrata</taxon>
        <taxon>Euteleostomi</taxon>
        <taxon>Amphibia</taxon>
        <taxon>Batrachia</taxon>
        <taxon>Caudata</taxon>
        <taxon>Salamandroidea</taxon>
        <taxon>Salamandridae</taxon>
        <taxon>Pleurodelinae</taxon>
        <taxon>Pleurodeles</taxon>
    </lineage>
</organism>
<dbReference type="Proteomes" id="UP001066276">
    <property type="component" value="Chromosome 1_2"/>
</dbReference>
<evidence type="ECO:0000313" key="2">
    <source>
        <dbReference type="EMBL" id="KAJ1210085.1"/>
    </source>
</evidence>
<evidence type="ECO:0000313" key="3">
    <source>
        <dbReference type="Proteomes" id="UP001066276"/>
    </source>
</evidence>
<protein>
    <submittedName>
        <fullName evidence="2">Uncharacterized protein</fullName>
    </submittedName>
</protein>
<name>A0AAV7WB22_PLEWA</name>
<feature type="region of interest" description="Disordered" evidence="1">
    <location>
        <begin position="1"/>
        <end position="36"/>
    </location>
</feature>
<feature type="non-terminal residue" evidence="2">
    <location>
        <position position="65"/>
    </location>
</feature>
<proteinExistence type="predicted"/>
<feature type="non-terminal residue" evidence="2">
    <location>
        <position position="1"/>
    </location>
</feature>